<dbReference type="EMBL" id="MU003788">
    <property type="protein sequence ID" value="KAF2721724.1"/>
    <property type="molecule type" value="Genomic_DNA"/>
</dbReference>
<keyword evidence="2 3" id="KW-0040">ANK repeat</keyword>
<evidence type="ECO:0000313" key="6">
    <source>
        <dbReference type="Proteomes" id="UP000799441"/>
    </source>
</evidence>
<feature type="region of interest" description="Disordered" evidence="4">
    <location>
        <begin position="672"/>
        <end position="762"/>
    </location>
</feature>
<feature type="region of interest" description="Disordered" evidence="4">
    <location>
        <begin position="1242"/>
        <end position="1266"/>
    </location>
</feature>
<feature type="repeat" description="ANK" evidence="3">
    <location>
        <begin position="1603"/>
        <end position="1635"/>
    </location>
</feature>
<dbReference type="InterPro" id="IPR036770">
    <property type="entry name" value="Ankyrin_rpt-contain_sf"/>
</dbReference>
<dbReference type="InterPro" id="IPR002110">
    <property type="entry name" value="Ankyrin_rpt"/>
</dbReference>
<feature type="compositionally biased region" description="Polar residues" evidence="4">
    <location>
        <begin position="695"/>
        <end position="705"/>
    </location>
</feature>
<feature type="compositionally biased region" description="Basic and acidic residues" evidence="4">
    <location>
        <begin position="1862"/>
        <end position="1874"/>
    </location>
</feature>
<comment type="caution">
    <text evidence="5">The sequence shown here is derived from an EMBL/GenBank/DDBJ whole genome shotgun (WGS) entry which is preliminary data.</text>
</comment>
<reference evidence="5" key="1">
    <citation type="journal article" date="2020" name="Stud. Mycol.">
        <title>101 Dothideomycetes genomes: a test case for predicting lifestyles and emergence of pathogens.</title>
        <authorList>
            <person name="Haridas S."/>
            <person name="Albert R."/>
            <person name="Binder M."/>
            <person name="Bloem J."/>
            <person name="Labutti K."/>
            <person name="Salamov A."/>
            <person name="Andreopoulos B."/>
            <person name="Baker S."/>
            <person name="Barry K."/>
            <person name="Bills G."/>
            <person name="Bluhm B."/>
            <person name="Cannon C."/>
            <person name="Castanera R."/>
            <person name="Culley D."/>
            <person name="Daum C."/>
            <person name="Ezra D."/>
            <person name="Gonzalez J."/>
            <person name="Henrissat B."/>
            <person name="Kuo A."/>
            <person name="Liang C."/>
            <person name="Lipzen A."/>
            <person name="Lutzoni F."/>
            <person name="Magnuson J."/>
            <person name="Mondo S."/>
            <person name="Nolan M."/>
            <person name="Ohm R."/>
            <person name="Pangilinan J."/>
            <person name="Park H.-J."/>
            <person name="Ramirez L."/>
            <person name="Alfaro M."/>
            <person name="Sun H."/>
            <person name="Tritt A."/>
            <person name="Yoshinaga Y."/>
            <person name="Zwiers L.-H."/>
            <person name="Turgeon B."/>
            <person name="Goodwin S."/>
            <person name="Spatafora J."/>
            <person name="Crous P."/>
            <person name="Grigoriev I."/>
        </authorList>
    </citation>
    <scope>NUCLEOTIDE SEQUENCE</scope>
    <source>
        <strain evidence="5">CBS 116435</strain>
    </source>
</reference>
<feature type="repeat" description="ANK" evidence="3">
    <location>
        <begin position="645"/>
        <end position="677"/>
    </location>
</feature>
<dbReference type="PROSITE" id="PS50088">
    <property type="entry name" value="ANK_REPEAT"/>
    <property type="match status" value="4"/>
</dbReference>
<feature type="compositionally biased region" description="Basic and acidic residues" evidence="4">
    <location>
        <begin position="1242"/>
        <end position="1253"/>
    </location>
</feature>
<dbReference type="PANTHER" id="PTHR24173">
    <property type="entry name" value="ANKYRIN REPEAT CONTAINING"/>
    <property type="match status" value="1"/>
</dbReference>
<dbReference type="Proteomes" id="UP000799441">
    <property type="component" value="Unassembled WGS sequence"/>
</dbReference>
<evidence type="ECO:0000256" key="2">
    <source>
        <dbReference type="ARBA" id="ARBA00023043"/>
    </source>
</evidence>
<gene>
    <name evidence="5" type="ORF">K431DRAFT_284648</name>
</gene>
<dbReference type="PRINTS" id="PR01415">
    <property type="entry name" value="ANKYRIN"/>
</dbReference>
<dbReference type="Gene3D" id="1.25.40.20">
    <property type="entry name" value="Ankyrin repeat-containing domain"/>
    <property type="match status" value="4"/>
</dbReference>
<dbReference type="PANTHER" id="PTHR24173:SF74">
    <property type="entry name" value="ANKYRIN REPEAT DOMAIN-CONTAINING PROTEIN 16"/>
    <property type="match status" value="1"/>
</dbReference>
<dbReference type="Pfam" id="PF00023">
    <property type="entry name" value="Ank"/>
    <property type="match status" value="2"/>
</dbReference>
<protein>
    <submittedName>
        <fullName evidence="5">Ankyrin</fullName>
    </submittedName>
</protein>
<dbReference type="SMART" id="SM00248">
    <property type="entry name" value="ANK"/>
    <property type="match status" value="8"/>
</dbReference>
<sequence>MVSLFARGWVVPRQARCSLITIFLRQDKPRFHTQLLNLGPLQYINRQTAVGSDLRTTRSSQHHLQRSATSMAANPADSAEIRLPPIPANHKDFIHHVASAAPGKSMRELLEPYRAYDNEMRKVFAQHPAHPAIKEPSVVPVFTGDESKVRIRARNLKAESTEERDSYIMPLTMEERRPDGSPAIVQSIQEFKTNFSIFSESSLADLDWSNVVVAGSAVVTSMLAVPNEHSGSKKALRTYYHEQLAPASDVDLFIYGLDEEQAKEKIKQIDRAVRDALLVETTTVRTKHAITIASQYPTRHVQIVLRIYKSISEILTGFDVDCSCAAFDGNQVWASPRALVAFMTQTNTVDLTRRSPSYENRLSKYSHRGFEVYWPNLKRSRIDPTIFERSFGRTEGLARLLILEKLPKIEDRERYNDQRRAERGRPGINRTRANRYKIYGNVKNDYEDEVADWVDGDEVSDYHTFTIPYGPKFHAKKIEKLLYTKDLLLNAEWNRPKDREVNLHRHPAFFGTAEIVMHDCCGYCPQPTNEEEEEIAEEEAKVYLSGGLSFIKDDPGRQTIGSFHPLTADDWTEMAYVGNTQMLCQAIVDGDVEYVRNWLAQEGNDPDTRDYTGRAPLHLATAQSTLDVVKALVDGGSRIVARLVDGKTALHLAAMRGEAEMVRVLLQKSEANQAEEDEKLEARRMARRAAKGVGASTTQDTSQIEGANPSEEGSDIDMVDDAASSKVDATTEGSMVNIKSLSMNDKDQAPENQIEDEDDDDPDVYDIDVLAWDVAVSALHLAIVQGHINVVKVLVEDFAADVLLPVKLYNDYDKSARAAILTLVLGMRLPLEQSREMTKALIGLGASSAQADLNQQTAFQQAVATAPDLLDTLFEHDKTGAMRAINNVSLSGYQYRPNTTTALLMAIDAEDEETASRLLDLGAKAIVDSTTFTKAYIGKYDDSYAKDSKTNRKQFDESVEQPVFAAVKKGLPLLAKRLVDAHGVDPNGLSQTGHRVLNNDTQRRYTNGTSLLDEVRDRIKTLRDWAPPESKHEPPEPLKGDKEYLGAYQEGSFAHWSACQQLQHEKESYKQAWENHVAAVKKWDKSQEGVEEKQADKLNQLDQYRQLEASLLKKEAKTFRELHPDIEPAENRTYHYGNNRMDHKQKPFEVNIDFQQASLTDECRERYLGLFEAAWRGDTQGVKQYTLKCWTNAEGEEQPPLEIAVSDSEHRLDCFQIACLHGDFELANVCLEIAHAQYCPPEKRGSNRRYRIDNDEDEDMDDDDADSDEEVRIASDIVDEQFTIDNIGEVSMQVKSGTSPYWILERDSFDVRSLFNDGDGSNKSAGPYIGLSYTGQSDTEVRSPAKRTNTGSIKLPRPFEELSRERRRQLSKPRNLFQLAIWNDDRDLLSFLMSLGRQYMSKPSSDDEDNEAPPLSFYTVAEDDFLYAIELDRPHFVAEFIKSACAGLYLGSLINDMGIQMIEKPKYYQGLSVYGKKRRDWAERGRNVASFGSMSDKSPPLLYAAKYGSLACVEWFLSDAPMRCYQQFAETHREDKYLRKLADAAAQGKISGGFDAIVNKYLSNRIELAPHCCLLEAWHPEKTRVLKYLLRAMPQSVNKKNVDGITPLQIAFWTYNKEAADVLLEAGADTKTRDKDGRNLLHILLRPNSQDGEIERIKKMMAVIDSSLLPDLFTQRCSCHPGSLTPLAYWIESARDGRNAKVKPHEVLRCILEYSKGIELAQINGKGDTPLHICTMNHCPDLARVILEHDANLLFRENAVGRTPYEIEEERQITRKFSAPESRSQNRRDRVHHGGLFGNNNDNSNHTKSDSADRHLSIWEVLCEFKTILDGRGGGKRRLVTLNEANEVAKRLAARQTPSQGYDHDSVNSEKTTEAKWDEVQIWSSWS</sequence>
<feature type="repeat" description="ANK" evidence="3">
    <location>
        <begin position="612"/>
        <end position="639"/>
    </location>
</feature>
<dbReference type="PROSITE" id="PS50297">
    <property type="entry name" value="ANK_REP_REGION"/>
    <property type="match status" value="3"/>
</dbReference>
<name>A0A9P4UPE9_9PEZI</name>
<dbReference type="SUPFAM" id="SSF48403">
    <property type="entry name" value="Ankyrin repeat"/>
    <property type="match status" value="2"/>
</dbReference>
<feature type="compositionally biased region" description="Basic and acidic residues" evidence="4">
    <location>
        <begin position="1029"/>
        <end position="1042"/>
    </location>
</feature>
<evidence type="ECO:0000256" key="1">
    <source>
        <dbReference type="ARBA" id="ARBA00022737"/>
    </source>
</evidence>
<dbReference type="Pfam" id="PF12796">
    <property type="entry name" value="Ank_2"/>
    <property type="match status" value="1"/>
</dbReference>
<feature type="compositionally biased region" description="Polar residues" evidence="4">
    <location>
        <begin position="727"/>
        <end position="743"/>
    </location>
</feature>
<evidence type="ECO:0000256" key="3">
    <source>
        <dbReference type="PROSITE-ProRule" id="PRU00023"/>
    </source>
</evidence>
<feature type="region of interest" description="Disordered" evidence="4">
    <location>
        <begin position="1334"/>
        <end position="1353"/>
    </location>
</feature>
<proteinExistence type="predicted"/>
<feature type="region of interest" description="Disordered" evidence="4">
    <location>
        <begin position="1776"/>
        <end position="1810"/>
    </location>
</feature>
<feature type="region of interest" description="Disordered" evidence="4">
    <location>
        <begin position="1853"/>
        <end position="1874"/>
    </location>
</feature>
<evidence type="ECO:0000313" key="5">
    <source>
        <dbReference type="EMBL" id="KAF2721724.1"/>
    </source>
</evidence>
<feature type="repeat" description="ANK" evidence="3">
    <location>
        <begin position="1726"/>
        <end position="1758"/>
    </location>
</feature>
<feature type="region of interest" description="Disordered" evidence="4">
    <location>
        <begin position="1023"/>
        <end position="1042"/>
    </location>
</feature>
<keyword evidence="6" id="KW-1185">Reference proteome</keyword>
<accession>A0A9P4UPE9</accession>
<evidence type="ECO:0000256" key="4">
    <source>
        <dbReference type="SAM" id="MobiDB-lite"/>
    </source>
</evidence>
<dbReference type="OrthoDB" id="539213at2759"/>
<feature type="compositionally biased region" description="Acidic residues" evidence="4">
    <location>
        <begin position="753"/>
        <end position="762"/>
    </location>
</feature>
<feature type="compositionally biased region" description="Acidic residues" evidence="4">
    <location>
        <begin position="1254"/>
        <end position="1266"/>
    </location>
</feature>
<keyword evidence="1" id="KW-0677">Repeat</keyword>
<organism evidence="5 6">
    <name type="scientific">Polychaeton citri CBS 116435</name>
    <dbReference type="NCBI Taxonomy" id="1314669"/>
    <lineage>
        <taxon>Eukaryota</taxon>
        <taxon>Fungi</taxon>
        <taxon>Dikarya</taxon>
        <taxon>Ascomycota</taxon>
        <taxon>Pezizomycotina</taxon>
        <taxon>Dothideomycetes</taxon>
        <taxon>Dothideomycetidae</taxon>
        <taxon>Capnodiales</taxon>
        <taxon>Capnodiaceae</taxon>
        <taxon>Polychaeton</taxon>
    </lineage>
</organism>